<accession>A0ABV9KVD1</accession>
<evidence type="ECO:0000313" key="2">
    <source>
        <dbReference type="Proteomes" id="UP001596023"/>
    </source>
</evidence>
<evidence type="ECO:0000313" key="1">
    <source>
        <dbReference type="EMBL" id="MFC4673581.1"/>
    </source>
</evidence>
<comment type="caution">
    <text evidence="1">The sequence shown here is derived from an EMBL/GenBank/DDBJ whole genome shotgun (WGS) entry which is preliminary data.</text>
</comment>
<gene>
    <name evidence="1" type="ORF">ACFO6W_07740</name>
</gene>
<keyword evidence="2" id="KW-1185">Reference proteome</keyword>
<name>A0ABV9KVD1_9BACT</name>
<dbReference type="Proteomes" id="UP001596023">
    <property type="component" value="Unassembled WGS sequence"/>
</dbReference>
<organism evidence="1 2">
    <name type="scientific">Dysgonomonas termitidis</name>
    <dbReference type="NCBI Taxonomy" id="1516126"/>
    <lineage>
        <taxon>Bacteria</taxon>
        <taxon>Pseudomonadati</taxon>
        <taxon>Bacteroidota</taxon>
        <taxon>Bacteroidia</taxon>
        <taxon>Bacteroidales</taxon>
        <taxon>Dysgonomonadaceae</taxon>
        <taxon>Dysgonomonas</taxon>
    </lineage>
</organism>
<proteinExistence type="predicted"/>
<protein>
    <submittedName>
        <fullName evidence="1">Uncharacterized protein</fullName>
    </submittedName>
</protein>
<dbReference type="EMBL" id="JBHSGN010000059">
    <property type="protein sequence ID" value="MFC4673581.1"/>
    <property type="molecule type" value="Genomic_DNA"/>
</dbReference>
<sequence>MRIIKNGKAYDGADAIFTALGQIWDEVVEFSYNITREHQLNHTIGAHKPTSWSMGKESYEGSLTLMMNQAVSLEKAVPGGELINIKPFDVNITFADDYNELINDTVVCKFASQGRTVNTEMGLAQQYDMFVLEIKPNN</sequence>
<dbReference type="RefSeq" id="WP_379995002.1">
    <property type="nucleotide sequence ID" value="NZ_JBHSGN010000059.1"/>
</dbReference>
<reference evidence="2" key="1">
    <citation type="journal article" date="2019" name="Int. J. Syst. Evol. Microbiol.">
        <title>The Global Catalogue of Microorganisms (GCM) 10K type strain sequencing project: providing services to taxonomists for standard genome sequencing and annotation.</title>
        <authorList>
            <consortium name="The Broad Institute Genomics Platform"/>
            <consortium name="The Broad Institute Genome Sequencing Center for Infectious Disease"/>
            <person name="Wu L."/>
            <person name="Ma J."/>
        </authorList>
    </citation>
    <scope>NUCLEOTIDE SEQUENCE [LARGE SCALE GENOMIC DNA]</scope>
    <source>
        <strain evidence="2">CCUG 66188</strain>
    </source>
</reference>